<dbReference type="InterPro" id="IPR031837">
    <property type="entry name" value="DUF5071"/>
</dbReference>
<sequence length="162" mass="18838">MKIVDKHDTETVEKIIAIGYPENKEYLEELLSWTADPNWPVAMVIYEYLIELGDEIAIHIINLAHQVDNDWKSWLLSLLIHRYDANKLEQVRSWLKIWASSPGSEGCDIQALEILAEQKAIPEEEIIKIARKNLFYYNGKVRDTYNILEKALNGKTFGEYTL</sequence>
<dbReference type="Proteomes" id="UP001403385">
    <property type="component" value="Unassembled WGS sequence"/>
</dbReference>
<gene>
    <name evidence="2" type="ORF">AAG747_03760</name>
</gene>
<dbReference type="InterPro" id="IPR038692">
    <property type="entry name" value="Cthe_2751_sf"/>
</dbReference>
<proteinExistence type="predicted"/>
<feature type="domain" description="DUF5071" evidence="1">
    <location>
        <begin position="5"/>
        <end position="104"/>
    </location>
</feature>
<keyword evidence="3" id="KW-1185">Reference proteome</keyword>
<reference evidence="2 3" key="1">
    <citation type="submission" date="2024-04" db="EMBL/GenBank/DDBJ databases">
        <title>Novel genus in family Flammeovirgaceae.</title>
        <authorList>
            <person name="Nguyen T.H."/>
            <person name="Vuong T.Q."/>
            <person name="Le H."/>
            <person name="Kim S.-G."/>
        </authorList>
    </citation>
    <scope>NUCLEOTIDE SEQUENCE [LARGE SCALE GENOMIC DNA]</scope>
    <source>
        <strain evidence="2 3">JCM 23209</strain>
    </source>
</reference>
<evidence type="ECO:0000313" key="3">
    <source>
        <dbReference type="Proteomes" id="UP001403385"/>
    </source>
</evidence>
<accession>A0AAW9RTQ0</accession>
<dbReference type="RefSeq" id="WP_346819795.1">
    <property type="nucleotide sequence ID" value="NZ_JBDKWZ010000002.1"/>
</dbReference>
<dbReference type="Gene3D" id="1.25.40.750">
    <property type="entry name" value="Domain of unknown function DUF5071"/>
    <property type="match status" value="1"/>
</dbReference>
<comment type="caution">
    <text evidence="2">The sequence shown here is derived from an EMBL/GenBank/DDBJ whole genome shotgun (WGS) entry which is preliminary data.</text>
</comment>
<protein>
    <submittedName>
        <fullName evidence="2">DUF5071 domain-containing protein</fullName>
    </submittedName>
</protein>
<dbReference type="EMBL" id="JBDKWZ010000002">
    <property type="protein sequence ID" value="MEN7547007.1"/>
    <property type="molecule type" value="Genomic_DNA"/>
</dbReference>
<evidence type="ECO:0000313" key="2">
    <source>
        <dbReference type="EMBL" id="MEN7547007.1"/>
    </source>
</evidence>
<evidence type="ECO:0000259" key="1">
    <source>
        <dbReference type="Pfam" id="PF16804"/>
    </source>
</evidence>
<name>A0AAW9RTQ0_9BACT</name>
<organism evidence="2 3">
    <name type="scientific">Rapidithrix thailandica</name>
    <dbReference type="NCBI Taxonomy" id="413964"/>
    <lineage>
        <taxon>Bacteria</taxon>
        <taxon>Pseudomonadati</taxon>
        <taxon>Bacteroidota</taxon>
        <taxon>Cytophagia</taxon>
        <taxon>Cytophagales</taxon>
        <taxon>Flammeovirgaceae</taxon>
        <taxon>Rapidithrix</taxon>
    </lineage>
</organism>
<dbReference type="AlphaFoldDB" id="A0AAW9RTQ0"/>
<dbReference type="Pfam" id="PF16804">
    <property type="entry name" value="DUF5071"/>
    <property type="match status" value="1"/>
</dbReference>